<evidence type="ECO:0000313" key="3">
    <source>
        <dbReference type="Proteomes" id="UP000013165"/>
    </source>
</evidence>
<dbReference type="eggNOG" id="COG2983">
    <property type="taxonomic scope" value="Bacteria"/>
</dbReference>
<dbReference type="InterPro" id="IPR008228">
    <property type="entry name" value="UCP006173"/>
</dbReference>
<dbReference type="PANTHER" id="PTHR37421:SF1">
    <property type="entry name" value="UPF0260 PROTEIN YCGN"/>
    <property type="match status" value="1"/>
</dbReference>
<dbReference type="OrthoDB" id="9786855at2"/>
<evidence type="ECO:0000313" key="2">
    <source>
        <dbReference type="EMBL" id="ENO14271.1"/>
    </source>
</evidence>
<dbReference type="NCBIfam" id="NF003507">
    <property type="entry name" value="PRK05170.2-5"/>
    <property type="match status" value="1"/>
</dbReference>
<comment type="caution">
    <text evidence="2">The sequence shown here is derived from an EMBL/GenBank/DDBJ whole genome shotgun (WGS) entry which is preliminary data.</text>
</comment>
<sequence length="153" mass="17703">MIAQIPFWQRKRFHEMSPAEWESLCDGCGKCCLTKLEDEDTGEVYYTDLACEYMDGDTCQCTVYSTRQQKVPDCIVLSPVVFGPDSMQDFHWLPRTCAYRLLAEDKPLPDWHPLVSGDPDSVHEAQVSVRYRTVSNAEVDEADWEEHIIHWVL</sequence>
<dbReference type="HAMAP" id="MF_00676">
    <property type="entry name" value="UPF0260"/>
    <property type="match status" value="1"/>
</dbReference>
<dbReference type="PIRSF" id="PIRSF006173">
    <property type="entry name" value="UCP006173"/>
    <property type="match status" value="1"/>
</dbReference>
<dbReference type="RefSeq" id="WP_004582491.1">
    <property type="nucleotide sequence ID" value="NZ_AP028878.1"/>
</dbReference>
<accession>N6WRV8</accession>
<dbReference type="PATRIC" id="fig|626887.3.peg.4560"/>
<evidence type="ECO:0000256" key="1">
    <source>
        <dbReference type="HAMAP-Rule" id="MF_00676"/>
    </source>
</evidence>
<dbReference type="NCBIfam" id="NF003501">
    <property type="entry name" value="PRK05170.1-5"/>
    <property type="match status" value="1"/>
</dbReference>
<dbReference type="Pfam" id="PF03692">
    <property type="entry name" value="CxxCxxCC"/>
    <property type="match status" value="1"/>
</dbReference>
<reference evidence="2 3" key="1">
    <citation type="journal article" date="2013" name="Genome Announc.">
        <title>Genome Sequence of the Polycyclic Aromatic Hydrocarbon-Degrading Bacterium Strain Marinobacter nanhaiticus D15-8WT.</title>
        <authorList>
            <person name="Cui Z."/>
            <person name="Gao W."/>
            <person name="Li Q."/>
            <person name="Xu G."/>
            <person name="Zheng L."/>
        </authorList>
    </citation>
    <scope>NUCLEOTIDE SEQUENCE [LARGE SCALE GENOMIC DNA]</scope>
    <source>
        <strain evidence="2 3">D15-8W</strain>
    </source>
</reference>
<comment type="similarity">
    <text evidence="1">Belongs to the UPF0260 family.</text>
</comment>
<dbReference type="Proteomes" id="UP000013165">
    <property type="component" value="Unassembled WGS sequence"/>
</dbReference>
<name>N6WRV8_9GAMM</name>
<dbReference type="HOGENOM" id="CLU_109769_1_0_6"/>
<dbReference type="InterPro" id="IPR005358">
    <property type="entry name" value="Puta_zinc/iron-chelating_dom"/>
</dbReference>
<keyword evidence="3" id="KW-1185">Reference proteome</keyword>
<organism evidence="2 3">
    <name type="scientific">Marinobacter nanhaiticus D15-8W</name>
    <dbReference type="NCBI Taxonomy" id="626887"/>
    <lineage>
        <taxon>Bacteria</taxon>
        <taxon>Pseudomonadati</taxon>
        <taxon>Pseudomonadota</taxon>
        <taxon>Gammaproteobacteria</taxon>
        <taxon>Pseudomonadales</taxon>
        <taxon>Marinobacteraceae</taxon>
        <taxon>Marinobacter</taxon>
    </lineage>
</organism>
<protein>
    <recommendedName>
        <fullName evidence="1">UPF0260 protein J057_22795</fullName>
    </recommendedName>
</protein>
<dbReference type="STRING" id="626887.J057_22795"/>
<proteinExistence type="inferred from homology"/>
<dbReference type="EMBL" id="APLQ01000014">
    <property type="protein sequence ID" value="ENO14271.1"/>
    <property type="molecule type" value="Genomic_DNA"/>
</dbReference>
<gene>
    <name evidence="2" type="ORF">J057_22795</name>
</gene>
<dbReference type="PANTHER" id="PTHR37421">
    <property type="entry name" value="UPF0260 PROTEIN YCGN"/>
    <property type="match status" value="1"/>
</dbReference>
<dbReference type="AlphaFoldDB" id="N6WRV8"/>